<keyword evidence="1" id="KW-0472">Membrane</keyword>
<gene>
    <name evidence="2" type="ORF">CSC94_07920</name>
</gene>
<keyword evidence="1" id="KW-0812">Transmembrane</keyword>
<evidence type="ECO:0000313" key="2">
    <source>
        <dbReference type="EMBL" id="PHP67617.1"/>
    </source>
</evidence>
<protein>
    <submittedName>
        <fullName evidence="2">Uncharacterized protein</fullName>
    </submittedName>
</protein>
<comment type="caution">
    <text evidence="2">The sequence shown here is derived from an EMBL/GenBank/DDBJ whole genome shotgun (WGS) entry which is preliminary data.</text>
</comment>
<dbReference type="EMBL" id="PDVP01000003">
    <property type="protein sequence ID" value="PHP67617.1"/>
    <property type="molecule type" value="Genomic_DNA"/>
</dbReference>
<proteinExistence type="predicted"/>
<feature type="transmembrane region" description="Helical" evidence="1">
    <location>
        <begin position="41"/>
        <end position="61"/>
    </location>
</feature>
<keyword evidence="3" id="KW-1185">Reference proteome</keyword>
<evidence type="ECO:0000313" key="3">
    <source>
        <dbReference type="Proteomes" id="UP000221168"/>
    </source>
</evidence>
<keyword evidence="1" id="KW-1133">Transmembrane helix</keyword>
<dbReference type="AlphaFoldDB" id="A0A2G1QPZ0"/>
<accession>A0A2G1QPZ0</accession>
<sequence length="62" mass="6833">MFFPIVAAMQQRIFLSGVVKQLDSDWSNKQEDIAMGLTRSLNALVFFAAFAFIGLLVIGVVP</sequence>
<reference evidence="2 3" key="1">
    <citation type="submission" date="2017-10" db="EMBL/GenBank/DDBJ databases">
        <title>Sedimentibacterium mangrovi gen. nov., sp. nov., a novel member of family Phyllobacteriacea isolated from mangrove sediment.</title>
        <authorList>
            <person name="Liao H."/>
            <person name="Tian Y."/>
        </authorList>
    </citation>
    <scope>NUCLEOTIDE SEQUENCE [LARGE SCALE GENOMIC DNA]</scope>
    <source>
        <strain evidence="2 3">X9-2-2</strain>
    </source>
</reference>
<name>A0A2G1QPZ0_9HYPH</name>
<evidence type="ECO:0000256" key="1">
    <source>
        <dbReference type="SAM" id="Phobius"/>
    </source>
</evidence>
<organism evidence="2 3">
    <name type="scientific">Zhengella mangrovi</name>
    <dbReference type="NCBI Taxonomy" id="1982044"/>
    <lineage>
        <taxon>Bacteria</taxon>
        <taxon>Pseudomonadati</taxon>
        <taxon>Pseudomonadota</taxon>
        <taxon>Alphaproteobacteria</taxon>
        <taxon>Hyphomicrobiales</taxon>
        <taxon>Notoacmeibacteraceae</taxon>
        <taxon>Zhengella</taxon>
    </lineage>
</organism>
<dbReference type="Proteomes" id="UP000221168">
    <property type="component" value="Unassembled WGS sequence"/>
</dbReference>